<gene>
    <name evidence="1" type="ORF">N5580_13145</name>
</gene>
<sequence length="92" mass="9913">MFNPIKWLLQKNEPAKKETTVTDTVTDNTAAEPVTVTTTVEPAATTQTTTTTVTSNDAVLDKVKEILISIGHDVEAEFDEVVALAKKLIAKA</sequence>
<dbReference type="Proteomes" id="UP001211544">
    <property type="component" value="Chromosome"/>
</dbReference>
<name>A0AAJ5QHM6_9GAMM</name>
<dbReference type="AlphaFoldDB" id="A0AAJ5QHM6"/>
<keyword evidence="2" id="KW-1185">Reference proteome</keyword>
<dbReference type="EMBL" id="CP104758">
    <property type="protein sequence ID" value="WBG90032.1"/>
    <property type="molecule type" value="Genomic_DNA"/>
</dbReference>
<evidence type="ECO:0000313" key="1">
    <source>
        <dbReference type="EMBL" id="WBG90032.1"/>
    </source>
</evidence>
<organism evidence="1 2">
    <name type="scientific">Pantoea piersonii</name>
    <dbReference type="NCBI Taxonomy" id="2364647"/>
    <lineage>
        <taxon>Bacteria</taxon>
        <taxon>Pseudomonadati</taxon>
        <taxon>Pseudomonadota</taxon>
        <taxon>Gammaproteobacteria</taxon>
        <taxon>Enterobacterales</taxon>
        <taxon>Erwiniaceae</taxon>
        <taxon>Pantoea</taxon>
    </lineage>
</organism>
<protein>
    <submittedName>
        <fullName evidence="1">Uncharacterized protein</fullName>
    </submittedName>
</protein>
<dbReference type="KEGG" id="kpie:N5580_13145"/>
<evidence type="ECO:0000313" key="2">
    <source>
        <dbReference type="Proteomes" id="UP001211544"/>
    </source>
</evidence>
<proteinExistence type="predicted"/>
<reference evidence="1 2" key="1">
    <citation type="journal article" date="2022" name="J Glob Antimicrob Resist">
        <title>First complete genome of a multidrug resistant strain of the novel human pathogen Kalamiella piersonii (GABEKP28) identified in human saliva.</title>
        <authorList>
            <person name="McDonagh F."/>
            <person name="Singh N.K."/>
            <person name="Venkateswaran K."/>
            <person name="Lonappan A.M."/>
            <person name="Hallahan B."/>
            <person name="Tuohy A."/>
            <person name="Burke L."/>
            <person name="Kovarova A."/>
            <person name="Miliotis G."/>
        </authorList>
    </citation>
    <scope>NUCLEOTIDE SEQUENCE [LARGE SCALE GENOMIC DNA]</scope>
    <source>
        <strain evidence="1 2">GABEKP28</strain>
    </source>
</reference>
<accession>A0AAJ5QHM6</accession>
<dbReference type="RefSeq" id="WP_269949340.1">
    <property type="nucleotide sequence ID" value="NZ_CP104758.1"/>
</dbReference>